<accession>A0A848BC38</accession>
<evidence type="ECO:0000313" key="2">
    <source>
        <dbReference type="Proteomes" id="UP000543804"/>
    </source>
</evidence>
<dbReference type="AlphaFoldDB" id="A0A848BC38"/>
<gene>
    <name evidence="1" type="ORF">HF878_03870</name>
</gene>
<keyword evidence="2" id="KW-1185">Reference proteome</keyword>
<reference evidence="1 2" key="1">
    <citation type="submission" date="2020-04" db="EMBL/GenBank/DDBJ databases">
        <authorList>
            <person name="Hitch T.C.A."/>
            <person name="Wylensek D."/>
            <person name="Clavel T."/>
        </authorList>
    </citation>
    <scope>NUCLEOTIDE SEQUENCE [LARGE SCALE GENOMIC DNA]</scope>
    <source>
        <strain evidence="1 2">PG-130-P53-12</strain>
    </source>
</reference>
<dbReference type="RefSeq" id="WP_020700415.1">
    <property type="nucleotide sequence ID" value="NZ_JABAFA010000008.1"/>
</dbReference>
<evidence type="ECO:0000313" key="1">
    <source>
        <dbReference type="EMBL" id="NMD98621.1"/>
    </source>
</evidence>
<name>A0A848BC38_9FIRM</name>
<dbReference type="EMBL" id="JABAFA010000008">
    <property type="protein sequence ID" value="NMD98621.1"/>
    <property type="molecule type" value="Genomic_DNA"/>
</dbReference>
<sequence>MATLLVGLLLLVALYFALRHVVRNLREGKEDCCGGCPGCHGGCNSCHPHA</sequence>
<protein>
    <submittedName>
        <fullName evidence="1">FeoB-associated Cys-rich membrane protein</fullName>
    </submittedName>
</protein>
<comment type="caution">
    <text evidence="1">The sequence shown here is derived from an EMBL/GenBank/DDBJ whole genome shotgun (WGS) entry which is preliminary data.</text>
</comment>
<proteinExistence type="predicted"/>
<dbReference type="Proteomes" id="UP000543804">
    <property type="component" value="Unassembled WGS sequence"/>
</dbReference>
<organism evidence="1 2">
    <name type="scientific">Selenomonas bovis</name>
    <dbReference type="NCBI Taxonomy" id="416586"/>
    <lineage>
        <taxon>Bacteria</taxon>
        <taxon>Bacillati</taxon>
        <taxon>Bacillota</taxon>
        <taxon>Negativicutes</taxon>
        <taxon>Selenomonadales</taxon>
        <taxon>Selenomonadaceae</taxon>
        <taxon>Selenomonas</taxon>
    </lineage>
</organism>
<dbReference type="Pfam" id="PF12669">
    <property type="entry name" value="FeoB_associated"/>
    <property type="match status" value="1"/>
</dbReference>